<dbReference type="OrthoDB" id="9807209at2"/>
<dbReference type="InterPro" id="IPR029044">
    <property type="entry name" value="Nucleotide-diphossugar_trans"/>
</dbReference>
<name>A0A411HGQ5_9GAMM</name>
<dbReference type="CDD" id="cd04186">
    <property type="entry name" value="GT_2_like_c"/>
    <property type="match status" value="1"/>
</dbReference>
<proteinExistence type="predicted"/>
<dbReference type="Pfam" id="PF13692">
    <property type="entry name" value="Glyco_trans_1_4"/>
    <property type="match status" value="2"/>
</dbReference>
<keyword evidence="4" id="KW-1185">Reference proteome</keyword>
<dbReference type="InterPro" id="IPR001173">
    <property type="entry name" value="Glyco_trans_2-like"/>
</dbReference>
<dbReference type="CDD" id="cd03801">
    <property type="entry name" value="GT4_PimA-like"/>
    <property type="match status" value="1"/>
</dbReference>
<dbReference type="RefSeq" id="WP_129831881.1">
    <property type="nucleotide sequence ID" value="NZ_CP035704.1"/>
</dbReference>
<dbReference type="SUPFAM" id="SSF53448">
    <property type="entry name" value="Nucleotide-diphospho-sugar transferases"/>
    <property type="match status" value="1"/>
</dbReference>
<feature type="domain" description="Glycosyltransferase 2-like" evidence="2">
    <location>
        <begin position="908"/>
        <end position="1078"/>
    </location>
</feature>
<keyword evidence="1" id="KW-0175">Coiled coil</keyword>
<gene>
    <name evidence="3" type="ORF">ELE36_04100</name>
</gene>
<evidence type="ECO:0000256" key="1">
    <source>
        <dbReference type="SAM" id="Coils"/>
    </source>
</evidence>
<dbReference type="Proteomes" id="UP000291562">
    <property type="component" value="Chromosome"/>
</dbReference>
<dbReference type="Pfam" id="PF00535">
    <property type="entry name" value="Glycos_transf_2"/>
    <property type="match status" value="1"/>
</dbReference>
<dbReference type="Gene3D" id="3.90.550.10">
    <property type="entry name" value="Spore Coat Polysaccharide Biosynthesis Protein SpsA, Chain A"/>
    <property type="match status" value="1"/>
</dbReference>
<dbReference type="PANTHER" id="PTHR43179">
    <property type="entry name" value="RHAMNOSYLTRANSFERASE WBBL"/>
    <property type="match status" value="1"/>
</dbReference>
<protein>
    <submittedName>
        <fullName evidence="3">Glycosyltransferase</fullName>
    </submittedName>
</protein>
<evidence type="ECO:0000313" key="3">
    <source>
        <dbReference type="EMBL" id="QBB69624.1"/>
    </source>
</evidence>
<dbReference type="KEGG" id="xbc:ELE36_04100"/>
<evidence type="ECO:0000259" key="2">
    <source>
        <dbReference type="Pfam" id="PF00535"/>
    </source>
</evidence>
<dbReference type="GO" id="GO:0016740">
    <property type="term" value="F:transferase activity"/>
    <property type="evidence" value="ECO:0007669"/>
    <property type="project" value="UniProtKB-KW"/>
</dbReference>
<dbReference type="EMBL" id="CP035704">
    <property type="protein sequence ID" value="QBB69624.1"/>
    <property type="molecule type" value="Genomic_DNA"/>
</dbReference>
<accession>A0A411HGQ5</accession>
<dbReference type="Gene3D" id="3.40.50.2000">
    <property type="entry name" value="Glycogen Phosphorylase B"/>
    <property type="match status" value="2"/>
</dbReference>
<sequence>MPTASSARVCIHACGERDSAWLEHCITRLPNDIRITVVGALAPITIAGRLLDSLAANIGSDDVASVLRACATAYPGDDLVLLRAGTLLPEFSFERITRALQVDDVLAVSALDNLDALRAPLPAGAQSDVSPAEIDRLCYLYSHKQYLDCANISPLLSAWHGPRLRTAGLVALENLSVPAAFAPLRAVLLDHLYVAAPGRILHGPKLPQPGTDADTSSALGELREQVAAALLHDRGARASGFPGLDAKPVILHILHGWGGGAERFVRDLAAADSARHHLVLIARGNSVRRCFGEALELLAGDFSQPPLRRITLPNAIADTALHDASYRDFLAAIVREFCVDALMVSSLIGHSLDALRTGLPLLIVGHDFYPLWPILHRDFGDAQLRFDETQLVSDLNSANAKLEFANRDPAYWQRLREQYVEALLRASATLAAPSRSALANLLRIEPRLKSLRNQVIGHGLAAWPASAPLPLAEPPRRTRLRLVVPGRVRRGKGAELLRAVLPKLREFAEIFLLGAGKDGEEFFGEPDVHIVLNYQRDELPALIAKIAPDAALLLPTVAETFSYTLSEMWSLGVPVVATEVGSLAERIEDGVSGWLAPANVVAINRVIAHLDEDRDSLEQVRLNLIGHVEKSLQAMGAEYRTWLPLPQVTIARYALQAVSNERLVIAELSTHLGDSVRAQTTLSTKLKTQQAELEKRSDWATGLDRELKQAARILKQREIEIDERTVWANSLQRDIESAQDALTTLHAEFDERTRWALAQQAAIAQLDEQINALERIRMQQERDHLELEQQRDQIRETRDEYARQRDEFETERNRLLASRSWRLTKPLRWFARRIRNARIRLVFLLTRLRSVHGRVRGSLARRGLKGTIARAAQELNQDSPFAPLTVVEAPTQDFAPHAVPTSGSPTVSIVIPVYNKFAYTDACLRSLTEHAGATAFEVIVVDDGSSDDTAACLVLIEGIQTIRNSENLGFVGSCNAGAAQARGEFVLFLNNDTVVTPGWLEALVNTFAEEPRAGLVGAKLVYPDGRLQEAGGIIFSDGSGWNYGRFEDPAAPQFNYRREVDYCSGAAIMLRRALFEQLGGFDMRYAPAYYEDTDLAFAVRAAGLKVIYEPRATVVHFEGITSGTDIGSGIKRYQVINQQKFLDKWSAALAFQPAPDTRIEIAREHRIGGRALIIDACMPAPDQDSGSLRIVNLMRVLIDLDYKVSFFADNRAYDEKYTPPLQQLGVEALYHPYLNDTVRFFREHGSLFDVIVISRHYIAVNYIDLVRLYAPQARLIFDTVDLHYLREERAAALIESADIAREAAKTKVQELRLMRDCDVTLVVSPVECEILEREVPEVRIEVLSNVHEVFGCRRAFGERHDLVFVGGFQHPPNIDAVQFFVREVFPHVRAQLPHVQFHVIGSKAPAEILQLQAEGVMVHGFLPDITPYMDGCRLSIAPLRYGAGVKGKVNMAMSYGLPVVATAIAVEGMHVRNGEDVLVADDPQELAALIVRAYNDETLWQQLSMNGLENVRQHFSFDAARRAVETILRK</sequence>
<dbReference type="SUPFAM" id="SSF53756">
    <property type="entry name" value="UDP-Glycosyltransferase/glycogen phosphorylase"/>
    <property type="match status" value="2"/>
</dbReference>
<feature type="coiled-coil region" evidence="1">
    <location>
        <begin position="728"/>
        <end position="818"/>
    </location>
</feature>
<reference evidence="3 4" key="1">
    <citation type="submission" date="2019-01" db="EMBL/GenBank/DDBJ databases">
        <title>Pseudolysobacter antarctica gen. nov., sp. nov., isolated from Fildes Peninsula, Antarctica.</title>
        <authorList>
            <person name="Wei Z."/>
            <person name="Peng F."/>
        </authorList>
    </citation>
    <scope>NUCLEOTIDE SEQUENCE [LARGE SCALE GENOMIC DNA]</scope>
    <source>
        <strain evidence="3 4">AQ6-296</strain>
    </source>
</reference>
<keyword evidence="3" id="KW-0808">Transferase</keyword>
<dbReference type="PANTHER" id="PTHR43179:SF7">
    <property type="entry name" value="RHAMNOSYLTRANSFERASE WBBL"/>
    <property type="match status" value="1"/>
</dbReference>
<evidence type="ECO:0000313" key="4">
    <source>
        <dbReference type="Proteomes" id="UP000291562"/>
    </source>
</evidence>
<organism evidence="3 4">
    <name type="scientific">Pseudolysobacter antarcticus</name>
    <dbReference type="NCBI Taxonomy" id="2511995"/>
    <lineage>
        <taxon>Bacteria</taxon>
        <taxon>Pseudomonadati</taxon>
        <taxon>Pseudomonadota</taxon>
        <taxon>Gammaproteobacteria</taxon>
        <taxon>Lysobacterales</taxon>
        <taxon>Rhodanobacteraceae</taxon>
        <taxon>Pseudolysobacter</taxon>
    </lineage>
</organism>